<feature type="binding site" evidence="6">
    <location>
        <position position="149"/>
    </location>
    <ligand>
        <name>S-adenosyl-L-methionine</name>
        <dbReference type="ChEBI" id="CHEBI:59789"/>
    </ligand>
</feature>
<evidence type="ECO:0000313" key="7">
    <source>
        <dbReference type="EMBL" id="TDK61968.1"/>
    </source>
</evidence>
<keyword evidence="1 6" id="KW-0963">Cytoplasm</keyword>
<keyword evidence="5 6" id="KW-0949">S-adenosyl-L-methionine</keyword>
<feature type="binding site" evidence="6">
    <location>
        <position position="83"/>
    </location>
    <ligand>
        <name>S-adenosyl-L-methionine</name>
        <dbReference type="ChEBI" id="CHEBI:59789"/>
    </ligand>
</feature>
<feature type="binding site" evidence="6">
    <location>
        <position position="88"/>
    </location>
    <ligand>
        <name>S-adenosyl-L-methionine</name>
        <dbReference type="ChEBI" id="CHEBI:59789"/>
    </ligand>
</feature>
<evidence type="ECO:0000256" key="3">
    <source>
        <dbReference type="ARBA" id="ARBA00022603"/>
    </source>
</evidence>
<comment type="subcellular location">
    <subcellularLocation>
        <location evidence="6">Cytoplasm</location>
    </subcellularLocation>
</comment>
<keyword evidence="3 6" id="KW-0489">Methyltransferase</keyword>
<dbReference type="EC" id="2.1.1.170" evidence="6"/>
<organism evidence="7 8">
    <name type="scientific">Sapientia aquatica</name>
    <dbReference type="NCBI Taxonomy" id="1549640"/>
    <lineage>
        <taxon>Bacteria</taxon>
        <taxon>Pseudomonadati</taxon>
        <taxon>Pseudomonadota</taxon>
        <taxon>Betaproteobacteria</taxon>
        <taxon>Burkholderiales</taxon>
        <taxon>Oxalobacteraceae</taxon>
        <taxon>Sapientia</taxon>
    </lineage>
</organism>
<dbReference type="EMBL" id="SMYL01000012">
    <property type="protein sequence ID" value="TDK61968.1"/>
    <property type="molecule type" value="Genomic_DNA"/>
</dbReference>
<comment type="caution">
    <text evidence="7">The sequence shown here is derived from an EMBL/GenBank/DDBJ whole genome shotgun (WGS) entry which is preliminary data.</text>
</comment>
<dbReference type="PANTHER" id="PTHR31760:SF0">
    <property type="entry name" value="S-ADENOSYL-L-METHIONINE-DEPENDENT METHYLTRANSFERASES SUPERFAMILY PROTEIN"/>
    <property type="match status" value="1"/>
</dbReference>
<dbReference type="InterPro" id="IPR003682">
    <property type="entry name" value="rRNA_ssu_MeTfrase_G"/>
</dbReference>
<proteinExistence type="inferred from homology"/>
<dbReference type="OrthoDB" id="9808773at2"/>
<name>A0A4R5VSW1_9BURK</name>
<dbReference type="GO" id="GO:0005829">
    <property type="term" value="C:cytosol"/>
    <property type="evidence" value="ECO:0007669"/>
    <property type="project" value="TreeGrafter"/>
</dbReference>
<dbReference type="GO" id="GO:0070043">
    <property type="term" value="F:rRNA (guanine-N7-)-methyltransferase activity"/>
    <property type="evidence" value="ECO:0007669"/>
    <property type="project" value="UniProtKB-UniRule"/>
</dbReference>
<dbReference type="Gene3D" id="3.40.50.150">
    <property type="entry name" value="Vaccinia Virus protein VP39"/>
    <property type="match status" value="1"/>
</dbReference>
<dbReference type="PANTHER" id="PTHR31760">
    <property type="entry name" value="S-ADENOSYL-L-METHIONINE-DEPENDENT METHYLTRANSFERASES SUPERFAMILY PROTEIN"/>
    <property type="match status" value="1"/>
</dbReference>
<dbReference type="AlphaFoldDB" id="A0A4R5VSW1"/>
<reference evidence="7 8" key="1">
    <citation type="submission" date="2019-03" db="EMBL/GenBank/DDBJ databases">
        <title>Sapientia aquatica gen. nov., sp. nov., isolated from a crater lake.</title>
        <authorList>
            <person name="Felfoldi T."/>
            <person name="Szabo A."/>
            <person name="Toth E."/>
            <person name="Schumann P."/>
            <person name="Keki Z."/>
            <person name="Marialigeti K."/>
            <person name="Mathe I."/>
        </authorList>
    </citation>
    <scope>NUCLEOTIDE SEQUENCE [LARGE SCALE GENOMIC DNA]</scope>
    <source>
        <strain evidence="7 8">SA-152</strain>
    </source>
</reference>
<comment type="similarity">
    <text evidence="6">Belongs to the methyltransferase superfamily. RNA methyltransferase RsmG family.</text>
</comment>
<evidence type="ECO:0000256" key="4">
    <source>
        <dbReference type="ARBA" id="ARBA00022679"/>
    </source>
</evidence>
<gene>
    <name evidence="6 7" type="primary">rsmG</name>
    <name evidence="7" type="ORF">E2I14_16955</name>
</gene>
<dbReference type="RefSeq" id="WP_133330709.1">
    <property type="nucleotide sequence ID" value="NZ_SMYL01000012.1"/>
</dbReference>
<keyword evidence="4 6" id="KW-0808">Transferase</keyword>
<sequence>MAGVNEKDECRRLLLDGIAALQLDLSQQQCDQLIAYLDLLIKWNSVYNLTSIRNPRDMVKQHLLDSLTAVSVFNQAKSILDVGSGGGLPGIVLAIVYPTTKVALIDTVNKKTAFLRQVKAELGLKNVTVHTGRVEQLSDVELFDVITSRAFSELVNFVSWAGHLLAPNGVMIALKGQLPEHEIEVLPAGWKVNEIREIHVPGLEAQRHLLWLVRS</sequence>
<keyword evidence="8" id="KW-1185">Reference proteome</keyword>
<protein>
    <recommendedName>
        <fullName evidence="6">Ribosomal RNA small subunit methyltransferase G</fullName>
        <ecNumber evidence="6">2.1.1.170</ecNumber>
    </recommendedName>
    <alternativeName>
        <fullName evidence="6">16S rRNA 7-methylguanosine methyltransferase</fullName>
        <shortName evidence="6">16S rRNA m7G methyltransferase</shortName>
    </alternativeName>
</protein>
<comment type="function">
    <text evidence="6">Specifically methylates the N7 position of guanine in position 527 of 16S rRNA.</text>
</comment>
<evidence type="ECO:0000256" key="1">
    <source>
        <dbReference type="ARBA" id="ARBA00022490"/>
    </source>
</evidence>
<dbReference type="Pfam" id="PF02527">
    <property type="entry name" value="GidB"/>
    <property type="match status" value="1"/>
</dbReference>
<dbReference type="NCBIfam" id="TIGR00138">
    <property type="entry name" value="rsmG_gidB"/>
    <property type="match status" value="1"/>
</dbReference>
<dbReference type="InterPro" id="IPR029063">
    <property type="entry name" value="SAM-dependent_MTases_sf"/>
</dbReference>
<accession>A0A4R5VSW1</accession>
<evidence type="ECO:0000256" key="6">
    <source>
        <dbReference type="HAMAP-Rule" id="MF_00074"/>
    </source>
</evidence>
<comment type="catalytic activity">
    <reaction evidence="6">
        <text>guanosine(527) in 16S rRNA + S-adenosyl-L-methionine = N(7)-methylguanosine(527) in 16S rRNA + S-adenosyl-L-homocysteine</text>
        <dbReference type="Rhea" id="RHEA:42732"/>
        <dbReference type="Rhea" id="RHEA-COMP:10209"/>
        <dbReference type="Rhea" id="RHEA-COMP:10210"/>
        <dbReference type="ChEBI" id="CHEBI:57856"/>
        <dbReference type="ChEBI" id="CHEBI:59789"/>
        <dbReference type="ChEBI" id="CHEBI:74269"/>
        <dbReference type="ChEBI" id="CHEBI:74480"/>
        <dbReference type="EC" id="2.1.1.170"/>
    </reaction>
</comment>
<dbReference type="HAMAP" id="MF_00074">
    <property type="entry name" value="16SrRNA_methyltr_G"/>
    <property type="match status" value="1"/>
</dbReference>
<keyword evidence="2 6" id="KW-0698">rRNA processing</keyword>
<evidence type="ECO:0000313" key="8">
    <source>
        <dbReference type="Proteomes" id="UP000294829"/>
    </source>
</evidence>
<dbReference type="CDD" id="cd02440">
    <property type="entry name" value="AdoMet_MTases"/>
    <property type="match status" value="1"/>
</dbReference>
<dbReference type="SUPFAM" id="SSF53335">
    <property type="entry name" value="S-adenosyl-L-methionine-dependent methyltransferases"/>
    <property type="match status" value="1"/>
</dbReference>
<dbReference type="PIRSF" id="PIRSF003078">
    <property type="entry name" value="GidB"/>
    <property type="match status" value="1"/>
</dbReference>
<comment type="caution">
    <text evidence="6">Lacks conserved residue(s) required for the propagation of feature annotation.</text>
</comment>
<feature type="binding site" evidence="6">
    <location>
        <begin position="134"/>
        <end position="135"/>
    </location>
    <ligand>
        <name>S-adenosyl-L-methionine</name>
        <dbReference type="ChEBI" id="CHEBI:59789"/>
    </ligand>
</feature>
<evidence type="ECO:0000256" key="5">
    <source>
        <dbReference type="ARBA" id="ARBA00022691"/>
    </source>
</evidence>
<dbReference type="Proteomes" id="UP000294829">
    <property type="component" value="Unassembled WGS sequence"/>
</dbReference>
<evidence type="ECO:0000256" key="2">
    <source>
        <dbReference type="ARBA" id="ARBA00022552"/>
    </source>
</evidence>